<dbReference type="FunFam" id="3.40.50.1000:FF:000028">
    <property type="entry name" value="Calcium-transporting P-type ATPase, putative"/>
    <property type="match status" value="1"/>
</dbReference>
<dbReference type="InterPro" id="IPR008250">
    <property type="entry name" value="ATPase_P-typ_transduc_dom_A_sf"/>
</dbReference>
<keyword evidence="8" id="KW-0479">Metal-binding</keyword>
<gene>
    <name evidence="20" type="ORF">DWY25_13665</name>
</gene>
<dbReference type="Gene3D" id="3.40.1110.10">
    <property type="entry name" value="Calcium-transporting ATPase, cytoplasmic domain N"/>
    <property type="match status" value="1"/>
</dbReference>
<evidence type="ECO:0000256" key="16">
    <source>
        <dbReference type="ARBA" id="ARBA00023136"/>
    </source>
</evidence>
<dbReference type="RefSeq" id="WP_117895702.1">
    <property type="nucleotide sequence ID" value="NZ_CABJCV010000019.1"/>
</dbReference>
<comment type="similarity">
    <text evidence="2">Belongs to the cation transport ATPase (P-type) (TC 3.A.3) family. Type IIA subfamily.</text>
</comment>
<dbReference type="Pfam" id="PF00689">
    <property type="entry name" value="Cation_ATPase_C"/>
    <property type="match status" value="1"/>
</dbReference>
<feature type="transmembrane region" description="Helical" evidence="18">
    <location>
        <begin position="739"/>
        <end position="764"/>
    </location>
</feature>
<feature type="transmembrane region" description="Helical" evidence="18">
    <location>
        <begin position="246"/>
        <end position="269"/>
    </location>
</feature>
<dbReference type="GO" id="GO:0005388">
    <property type="term" value="F:P-type calcium transporter activity"/>
    <property type="evidence" value="ECO:0007669"/>
    <property type="project" value="UniProtKB-EC"/>
</dbReference>
<dbReference type="SMART" id="SM00831">
    <property type="entry name" value="Cation_ATPase_N"/>
    <property type="match status" value="1"/>
</dbReference>
<dbReference type="GO" id="GO:0046872">
    <property type="term" value="F:metal ion binding"/>
    <property type="evidence" value="ECO:0007669"/>
    <property type="project" value="UniProtKB-KW"/>
</dbReference>
<dbReference type="InterPro" id="IPR059000">
    <property type="entry name" value="ATPase_P-type_domA"/>
</dbReference>
<dbReference type="SUPFAM" id="SSF81653">
    <property type="entry name" value="Calcium ATPase, transduction domain A"/>
    <property type="match status" value="1"/>
</dbReference>
<dbReference type="Pfam" id="PF00690">
    <property type="entry name" value="Cation_ATPase_N"/>
    <property type="match status" value="1"/>
</dbReference>
<feature type="transmembrane region" description="Helical" evidence="18">
    <location>
        <begin position="51"/>
        <end position="72"/>
    </location>
</feature>
<dbReference type="EMBL" id="QRUP01000019">
    <property type="protein sequence ID" value="RGR70987.1"/>
    <property type="molecule type" value="Genomic_DNA"/>
</dbReference>
<evidence type="ECO:0000256" key="5">
    <source>
        <dbReference type="ARBA" id="ARBA00022475"/>
    </source>
</evidence>
<dbReference type="PRINTS" id="PR00119">
    <property type="entry name" value="CATATPASE"/>
</dbReference>
<dbReference type="SUPFAM" id="SSF81660">
    <property type="entry name" value="Metal cation-transporting ATPase, ATP-binding domain N"/>
    <property type="match status" value="1"/>
</dbReference>
<dbReference type="GO" id="GO:0005886">
    <property type="term" value="C:plasma membrane"/>
    <property type="evidence" value="ECO:0007669"/>
    <property type="project" value="UniProtKB-SubCell"/>
</dbReference>
<keyword evidence="16 18" id="KW-0472">Membrane</keyword>
<comment type="catalytic activity">
    <reaction evidence="17">
        <text>Ca(2+)(in) + ATP + H2O = Ca(2+)(out) + ADP + phosphate + H(+)</text>
        <dbReference type="Rhea" id="RHEA:18105"/>
        <dbReference type="ChEBI" id="CHEBI:15377"/>
        <dbReference type="ChEBI" id="CHEBI:15378"/>
        <dbReference type="ChEBI" id="CHEBI:29108"/>
        <dbReference type="ChEBI" id="CHEBI:30616"/>
        <dbReference type="ChEBI" id="CHEBI:43474"/>
        <dbReference type="ChEBI" id="CHEBI:456216"/>
        <dbReference type="EC" id="7.2.2.10"/>
    </reaction>
</comment>
<dbReference type="SUPFAM" id="SSF81665">
    <property type="entry name" value="Calcium ATPase, transmembrane domain M"/>
    <property type="match status" value="1"/>
</dbReference>
<evidence type="ECO:0000256" key="13">
    <source>
        <dbReference type="ARBA" id="ARBA00022967"/>
    </source>
</evidence>
<dbReference type="SFLD" id="SFLDF00027">
    <property type="entry name" value="p-type_atpase"/>
    <property type="match status" value="1"/>
</dbReference>
<evidence type="ECO:0000256" key="3">
    <source>
        <dbReference type="ARBA" id="ARBA00012790"/>
    </source>
</evidence>
<keyword evidence="7 18" id="KW-0812">Transmembrane</keyword>
<comment type="caution">
    <text evidence="20">The sequence shown here is derived from an EMBL/GenBank/DDBJ whole genome shotgun (WGS) entry which is preliminary data.</text>
</comment>
<dbReference type="InterPro" id="IPR004014">
    <property type="entry name" value="ATPase_P-typ_cation-transptr_N"/>
</dbReference>
<dbReference type="GeneID" id="83016444"/>
<dbReference type="EC" id="7.2.2.10" evidence="3"/>
<dbReference type="Pfam" id="PF00122">
    <property type="entry name" value="E1-E2_ATPase"/>
    <property type="match status" value="1"/>
</dbReference>
<keyword evidence="21" id="KW-1185">Reference proteome</keyword>
<comment type="subcellular location">
    <subcellularLocation>
        <location evidence="1">Cell membrane</location>
        <topology evidence="1">Multi-pass membrane protein</topology>
    </subcellularLocation>
</comment>
<feature type="transmembrane region" description="Helical" evidence="18">
    <location>
        <begin position="809"/>
        <end position="831"/>
    </location>
</feature>
<dbReference type="InterPro" id="IPR023299">
    <property type="entry name" value="ATPase_P-typ_cyto_dom_N"/>
</dbReference>
<dbReference type="InterPro" id="IPR036412">
    <property type="entry name" value="HAD-like_sf"/>
</dbReference>
<dbReference type="GO" id="GO:0140352">
    <property type="term" value="P:export from cell"/>
    <property type="evidence" value="ECO:0007669"/>
    <property type="project" value="UniProtKB-ARBA"/>
</dbReference>
<keyword evidence="15" id="KW-0406">Ion transport</keyword>
<evidence type="ECO:0000256" key="8">
    <source>
        <dbReference type="ARBA" id="ARBA00022723"/>
    </source>
</evidence>
<dbReference type="PROSITE" id="PS00154">
    <property type="entry name" value="ATPASE_E1_E2"/>
    <property type="match status" value="1"/>
</dbReference>
<dbReference type="PRINTS" id="PR00120">
    <property type="entry name" value="HATPASE"/>
</dbReference>
<proteinExistence type="inferred from homology"/>
<evidence type="ECO:0000313" key="21">
    <source>
        <dbReference type="Proteomes" id="UP000284178"/>
    </source>
</evidence>
<dbReference type="SUPFAM" id="SSF56784">
    <property type="entry name" value="HAD-like"/>
    <property type="match status" value="1"/>
</dbReference>
<evidence type="ECO:0000313" key="20">
    <source>
        <dbReference type="EMBL" id="RGR70987.1"/>
    </source>
</evidence>
<protein>
    <recommendedName>
        <fullName evidence="3">P-type Ca(2+) transporter</fullName>
        <ecNumber evidence="3">7.2.2.10</ecNumber>
    </recommendedName>
</protein>
<dbReference type="InterPro" id="IPR023298">
    <property type="entry name" value="ATPase_P-typ_TM_dom_sf"/>
</dbReference>
<dbReference type="PANTHER" id="PTHR24093:SF506">
    <property type="entry name" value="CATION-TRANSPORTING ATPASE PMA1"/>
    <property type="match status" value="1"/>
</dbReference>
<keyword evidence="6" id="KW-0109">Calcium transport</keyword>
<name>A0A412FS84_9FIRM</name>
<dbReference type="GO" id="GO:0005524">
    <property type="term" value="F:ATP binding"/>
    <property type="evidence" value="ECO:0007669"/>
    <property type="project" value="UniProtKB-KW"/>
</dbReference>
<dbReference type="InterPro" id="IPR018303">
    <property type="entry name" value="ATPase_P-typ_P_site"/>
</dbReference>
<dbReference type="FunFam" id="2.70.150.10:FF:000016">
    <property type="entry name" value="Calcium-transporting P-type ATPase putative"/>
    <property type="match status" value="1"/>
</dbReference>
<dbReference type="InterPro" id="IPR006408">
    <property type="entry name" value="P-type_ATPase_IIB"/>
</dbReference>
<keyword evidence="11" id="KW-0067">ATP-binding</keyword>
<feature type="transmembrane region" description="Helical" evidence="18">
    <location>
        <begin position="78"/>
        <end position="97"/>
    </location>
</feature>
<feature type="transmembrane region" description="Helical" evidence="18">
    <location>
        <begin position="843"/>
        <end position="864"/>
    </location>
</feature>
<dbReference type="Gene3D" id="2.70.150.10">
    <property type="entry name" value="Calcium-transporting ATPase, cytoplasmic transduction domain A"/>
    <property type="match status" value="1"/>
</dbReference>
<evidence type="ECO:0000256" key="2">
    <source>
        <dbReference type="ARBA" id="ARBA00005675"/>
    </source>
</evidence>
<dbReference type="GO" id="GO:0016887">
    <property type="term" value="F:ATP hydrolysis activity"/>
    <property type="evidence" value="ECO:0007669"/>
    <property type="project" value="InterPro"/>
</dbReference>
<evidence type="ECO:0000256" key="14">
    <source>
        <dbReference type="ARBA" id="ARBA00022989"/>
    </source>
</evidence>
<dbReference type="Gene3D" id="3.40.50.1000">
    <property type="entry name" value="HAD superfamily/HAD-like"/>
    <property type="match status" value="1"/>
</dbReference>
<dbReference type="InterPro" id="IPR001757">
    <property type="entry name" value="P_typ_ATPase"/>
</dbReference>
<sequence>MKTSQTAQEVIEELGTDLSAGLTEQQVKERTERYGYNELQEVKKDSLLKRFLLQFTDPLIIVLILAALISIIVDPGEWIDSLIIVIVVLFNAILGVVQENNAEKSLEALKKMSAPQAKVIRGGQKKVIPSRELTVGDVVLLEAGDFIPSDGRIAESFNLQIDESALTGESVPVNKTSEALGQDDVPLGDRKNMAFSSTVVTYGRGTMVVTAIGMENEVGKIAGMLMNSGKETTPLQNKLAQISKTIGMLCLVICAVVFGMEMFSGMGILEAFKTAVALAVAAIPEGLATVVTIVLALGVNKMVKCNAIVRKLPAVETLGSASIVCSDKTGTLTQNKMTVVKTYLPEAGIQDFKAETAGTDVKELMRWFTLCSDGEVIPEAGKLKMIGDPTETALVEASYKMGETKPELAKTYVRSEELAFDSSRKMMTVFYQTDDGILSITKGGPDIVLGRCENFTGKAAAEEANETMAKDALRVLAVAVRRWDAIPENLDSENVENHLTFVGLCGMIDPPRDEVRDAIAQAKHGGIRTIMITGDHVVTATAIAKNLGILEPGQKAISGPELSAMSDEELEAQIEQISVYARVAPEHKVRIVKAWQDKGHVVAMTGDGVNDSPALKAADIGCAMGITGTDVAKGAADMVLTDDNFATIIHAVRQGRGIYDNIRKDVQFLLSSNIGEVLTIFGASCISLIPGWNLGVPLMPVHLLWINLITDSLPAFAIGMEEPEPDIMNRKPRSKDESFFAHGLGWTIAWQGVMIGTLTLISYILGNRDAHEIGMTMAFVTLALSQLFHSFNVKSEHSIFSKQIFSNKYLWGAFAVGVGLQLLVMYVPFLASAFSMAALDPSHLMIAVGLAFVPVIVVEITKLAHRMSQR</sequence>
<dbReference type="AlphaFoldDB" id="A0A412FS84"/>
<dbReference type="NCBIfam" id="TIGR01517">
    <property type="entry name" value="ATPase-IIB_Ca"/>
    <property type="match status" value="1"/>
</dbReference>
<evidence type="ECO:0000256" key="15">
    <source>
        <dbReference type="ARBA" id="ARBA00023065"/>
    </source>
</evidence>
<feature type="transmembrane region" description="Helical" evidence="18">
    <location>
        <begin position="275"/>
        <end position="297"/>
    </location>
</feature>
<evidence type="ECO:0000256" key="18">
    <source>
        <dbReference type="SAM" id="Phobius"/>
    </source>
</evidence>
<dbReference type="InterPro" id="IPR044492">
    <property type="entry name" value="P_typ_ATPase_HD_dom"/>
</dbReference>
<evidence type="ECO:0000256" key="1">
    <source>
        <dbReference type="ARBA" id="ARBA00004651"/>
    </source>
</evidence>
<dbReference type="SFLD" id="SFLDS00003">
    <property type="entry name" value="Haloacid_Dehalogenase"/>
    <property type="match status" value="1"/>
</dbReference>
<reference evidence="20 21" key="1">
    <citation type="submission" date="2018-08" db="EMBL/GenBank/DDBJ databases">
        <title>A genome reference for cultivated species of the human gut microbiota.</title>
        <authorList>
            <person name="Zou Y."/>
            <person name="Xue W."/>
            <person name="Luo G."/>
        </authorList>
    </citation>
    <scope>NUCLEOTIDE SEQUENCE [LARGE SCALE GENOMIC DNA]</scope>
    <source>
        <strain evidence="20 21">AF24-29</strain>
    </source>
</reference>
<evidence type="ECO:0000256" key="17">
    <source>
        <dbReference type="ARBA" id="ARBA00048694"/>
    </source>
</evidence>
<evidence type="ECO:0000256" key="9">
    <source>
        <dbReference type="ARBA" id="ARBA00022741"/>
    </source>
</evidence>
<feature type="domain" description="Cation-transporting P-type ATPase N-terminal" evidence="19">
    <location>
        <begin position="1"/>
        <end position="75"/>
    </location>
</feature>
<evidence type="ECO:0000259" key="19">
    <source>
        <dbReference type="SMART" id="SM00831"/>
    </source>
</evidence>
<organism evidence="20 21">
    <name type="scientific">Holdemania filiformis</name>
    <dbReference type="NCBI Taxonomy" id="61171"/>
    <lineage>
        <taxon>Bacteria</taxon>
        <taxon>Bacillati</taxon>
        <taxon>Bacillota</taxon>
        <taxon>Erysipelotrichia</taxon>
        <taxon>Erysipelotrichales</taxon>
        <taxon>Erysipelotrichaceae</taxon>
        <taxon>Holdemania</taxon>
    </lineage>
</organism>
<feature type="transmembrane region" description="Helical" evidence="18">
    <location>
        <begin position="668"/>
        <end position="692"/>
    </location>
</feature>
<dbReference type="PANTHER" id="PTHR24093">
    <property type="entry name" value="CATION TRANSPORTING ATPASE"/>
    <property type="match status" value="1"/>
</dbReference>
<dbReference type="NCBIfam" id="TIGR01494">
    <property type="entry name" value="ATPase_P-type"/>
    <property type="match status" value="3"/>
</dbReference>
<keyword evidence="14 18" id="KW-1133">Transmembrane helix</keyword>
<evidence type="ECO:0000256" key="6">
    <source>
        <dbReference type="ARBA" id="ARBA00022568"/>
    </source>
</evidence>
<evidence type="ECO:0000256" key="4">
    <source>
        <dbReference type="ARBA" id="ARBA00022448"/>
    </source>
</evidence>
<keyword evidence="9" id="KW-0547">Nucleotide-binding</keyword>
<dbReference type="Gene3D" id="1.20.1110.10">
    <property type="entry name" value="Calcium-transporting ATPase, transmembrane domain"/>
    <property type="match status" value="1"/>
</dbReference>
<dbReference type="SFLD" id="SFLDG00002">
    <property type="entry name" value="C1.7:_P-type_atpase_like"/>
    <property type="match status" value="1"/>
</dbReference>
<evidence type="ECO:0000256" key="10">
    <source>
        <dbReference type="ARBA" id="ARBA00022837"/>
    </source>
</evidence>
<keyword evidence="13" id="KW-1278">Translocase</keyword>
<evidence type="ECO:0000256" key="12">
    <source>
        <dbReference type="ARBA" id="ARBA00022842"/>
    </source>
</evidence>
<dbReference type="Proteomes" id="UP000284178">
    <property type="component" value="Unassembled WGS sequence"/>
</dbReference>
<keyword evidence="20" id="KW-0378">Hydrolase</keyword>
<dbReference type="InterPro" id="IPR023214">
    <property type="entry name" value="HAD_sf"/>
</dbReference>
<evidence type="ECO:0000256" key="11">
    <source>
        <dbReference type="ARBA" id="ARBA00022840"/>
    </source>
</evidence>
<dbReference type="CDD" id="cd02089">
    <property type="entry name" value="P-type_ATPase_Ca_prok"/>
    <property type="match status" value="1"/>
</dbReference>
<dbReference type="Pfam" id="PF13246">
    <property type="entry name" value="Cation_ATPase"/>
    <property type="match status" value="1"/>
</dbReference>
<keyword evidence="12" id="KW-0460">Magnesium</keyword>
<keyword evidence="5" id="KW-1003">Cell membrane</keyword>
<accession>A0A412FS84</accession>
<keyword evidence="10" id="KW-0106">Calcium</keyword>
<dbReference type="InterPro" id="IPR006068">
    <property type="entry name" value="ATPase_P-typ_cation-transptr_C"/>
</dbReference>
<evidence type="ECO:0000256" key="7">
    <source>
        <dbReference type="ARBA" id="ARBA00022692"/>
    </source>
</evidence>
<keyword evidence="4" id="KW-0813">Transport</keyword>